<reference evidence="2 3" key="1">
    <citation type="submission" date="2018-06" db="EMBL/GenBank/DDBJ databases">
        <authorList>
            <consortium name="Pathogen Informatics"/>
            <person name="Doyle S."/>
        </authorList>
    </citation>
    <scope>NUCLEOTIDE SEQUENCE [LARGE SCALE GENOMIC DNA]</scope>
    <source>
        <strain evidence="2 3">NCTC9637</strain>
    </source>
</reference>
<name>A0A377W0I7_KLEPN</name>
<feature type="region of interest" description="Disordered" evidence="1">
    <location>
        <begin position="1"/>
        <end position="22"/>
    </location>
</feature>
<dbReference type="EMBL" id="UGLB01000003">
    <property type="protein sequence ID" value="STT47442.1"/>
    <property type="molecule type" value="Genomic_DNA"/>
</dbReference>
<gene>
    <name evidence="2" type="ORF">NCTC9637_02357</name>
</gene>
<evidence type="ECO:0000313" key="3">
    <source>
        <dbReference type="Proteomes" id="UP000255099"/>
    </source>
</evidence>
<protein>
    <submittedName>
        <fullName evidence="2">Uncharacterized protein</fullName>
    </submittedName>
</protein>
<dbReference type="Proteomes" id="UP000255099">
    <property type="component" value="Unassembled WGS sequence"/>
</dbReference>
<accession>A0A377W0I7</accession>
<sequence length="53" mass="5861">MIASGRKNDKTDNDDGHQRREAIALAEAGTDLVFDRIKNHREDRSPKDGGIIG</sequence>
<dbReference type="AlphaFoldDB" id="A0A377W0I7"/>
<organism evidence="2 3">
    <name type="scientific">Klebsiella pneumoniae</name>
    <dbReference type="NCBI Taxonomy" id="573"/>
    <lineage>
        <taxon>Bacteria</taxon>
        <taxon>Pseudomonadati</taxon>
        <taxon>Pseudomonadota</taxon>
        <taxon>Gammaproteobacteria</taxon>
        <taxon>Enterobacterales</taxon>
        <taxon>Enterobacteriaceae</taxon>
        <taxon>Klebsiella/Raoultella group</taxon>
        <taxon>Klebsiella</taxon>
        <taxon>Klebsiella pneumoniae complex</taxon>
    </lineage>
</organism>
<proteinExistence type="predicted"/>
<evidence type="ECO:0000313" key="2">
    <source>
        <dbReference type="EMBL" id="STT47442.1"/>
    </source>
</evidence>
<evidence type="ECO:0000256" key="1">
    <source>
        <dbReference type="SAM" id="MobiDB-lite"/>
    </source>
</evidence>